<keyword evidence="1" id="KW-1133">Transmembrane helix</keyword>
<feature type="transmembrane region" description="Helical" evidence="1">
    <location>
        <begin position="167"/>
        <end position="192"/>
    </location>
</feature>
<organism evidence="2 3">
    <name type="scientific">Anoxynatronum buryatiense</name>
    <dbReference type="NCBI Taxonomy" id="489973"/>
    <lineage>
        <taxon>Bacteria</taxon>
        <taxon>Bacillati</taxon>
        <taxon>Bacillota</taxon>
        <taxon>Clostridia</taxon>
        <taxon>Eubacteriales</taxon>
        <taxon>Clostridiaceae</taxon>
        <taxon>Anoxynatronum</taxon>
    </lineage>
</organism>
<accession>A0AA45WX78</accession>
<keyword evidence="1" id="KW-0812">Transmembrane</keyword>
<feature type="transmembrane region" description="Helical" evidence="1">
    <location>
        <begin position="245"/>
        <end position="263"/>
    </location>
</feature>
<keyword evidence="3" id="KW-1185">Reference proteome</keyword>
<evidence type="ECO:0008006" key="4">
    <source>
        <dbReference type="Google" id="ProtNLM"/>
    </source>
</evidence>
<dbReference type="AlphaFoldDB" id="A0AA45WX78"/>
<sequence>MDTKFQLFPLGITDWAQMEDFFARMAGQGWMIHRIIGGMAIYRKMSPCLLTFGIAIYPESRVFEGFDKSKTQAYIHQAEAEGWQLALSRHNLQVFYRQTEDGAVTAPTASDTRAHTADSLQRSFQMGHVASQLKLETFSLSVLFLLTLFNASRMLPLSSWVLRTNVGLLIMVWFPLFLLFFTTQITANLLSLRSLRQRLTVTSYPRRRPPLQAFLRNTAYGTATLVVFSVVLTLLAQILQKDGRQILLGLLPLFLAMGAALGMRRYFTGKNMDQALKTVLVVVTVFLVVTVTSHLTLHRTFPAATSSLPPEDLPLLTLKDFGVAGTVTHAEYHQQASLLVPHHQQYYETSVQLNMHLTVSEARSPSIAAQLYRLTLNDDRIFNPRLVSAEVDFPEACHAAYFIPVYHASDGSTGGTIIIHQGAYVVQLTLNRDLRDPHVHEILETYLKTLV</sequence>
<comment type="caution">
    <text evidence="2">The sequence shown here is derived from an EMBL/GenBank/DDBJ whole genome shotgun (WGS) entry which is preliminary data.</text>
</comment>
<name>A0AA45WX78_9CLOT</name>
<keyword evidence="1" id="KW-0472">Membrane</keyword>
<dbReference type="RefSeq" id="WP_283409882.1">
    <property type="nucleotide sequence ID" value="NZ_FXUF01000010.1"/>
</dbReference>
<dbReference type="EMBL" id="FXUF01000010">
    <property type="protein sequence ID" value="SMP62801.1"/>
    <property type="molecule type" value="Genomic_DNA"/>
</dbReference>
<protein>
    <recommendedName>
        <fullName evidence="4">DUF2812 domain-containing protein</fullName>
    </recommendedName>
</protein>
<evidence type="ECO:0000313" key="3">
    <source>
        <dbReference type="Proteomes" id="UP001158066"/>
    </source>
</evidence>
<dbReference type="Proteomes" id="UP001158066">
    <property type="component" value="Unassembled WGS sequence"/>
</dbReference>
<feature type="transmembrane region" description="Helical" evidence="1">
    <location>
        <begin position="213"/>
        <end position="239"/>
    </location>
</feature>
<gene>
    <name evidence="2" type="ORF">SAMN06296020_11096</name>
</gene>
<evidence type="ECO:0000256" key="1">
    <source>
        <dbReference type="SAM" id="Phobius"/>
    </source>
</evidence>
<reference evidence="2" key="1">
    <citation type="submission" date="2017-05" db="EMBL/GenBank/DDBJ databases">
        <authorList>
            <person name="Varghese N."/>
            <person name="Submissions S."/>
        </authorList>
    </citation>
    <scope>NUCLEOTIDE SEQUENCE</scope>
    <source>
        <strain evidence="2">Su22</strain>
    </source>
</reference>
<feature type="transmembrane region" description="Helical" evidence="1">
    <location>
        <begin position="275"/>
        <end position="297"/>
    </location>
</feature>
<proteinExistence type="predicted"/>
<evidence type="ECO:0000313" key="2">
    <source>
        <dbReference type="EMBL" id="SMP62801.1"/>
    </source>
</evidence>